<feature type="transmembrane region" description="Helical" evidence="7">
    <location>
        <begin position="373"/>
        <end position="397"/>
    </location>
</feature>
<feature type="transmembrane region" description="Helical" evidence="7">
    <location>
        <begin position="590"/>
        <end position="610"/>
    </location>
</feature>
<evidence type="ECO:0000256" key="5">
    <source>
        <dbReference type="ARBA" id="ARBA00023136"/>
    </source>
</evidence>
<comment type="caution">
    <text evidence="8">The sequence shown here is derived from an EMBL/GenBank/DDBJ whole genome shotgun (WGS) entry which is preliminary data.</text>
</comment>
<feature type="compositionally biased region" description="Pro residues" evidence="6">
    <location>
        <begin position="111"/>
        <end position="124"/>
    </location>
</feature>
<dbReference type="InterPro" id="IPR006043">
    <property type="entry name" value="NCS2"/>
</dbReference>
<reference evidence="8" key="1">
    <citation type="journal article" date="2017" name="Gigascience">
        <title>The genome draft of coconut (Cocos nucifera).</title>
        <authorList>
            <person name="Xiao Y."/>
            <person name="Xu P."/>
            <person name="Fan H."/>
            <person name="Baudouin L."/>
            <person name="Xia W."/>
            <person name="Bocs S."/>
            <person name="Xu J."/>
            <person name="Li Q."/>
            <person name="Guo A."/>
            <person name="Zhou L."/>
            <person name="Li J."/>
            <person name="Wu Y."/>
            <person name="Ma Z."/>
            <person name="Armero A."/>
            <person name="Issali A.E."/>
            <person name="Liu N."/>
            <person name="Peng M."/>
            <person name="Yang Y."/>
        </authorList>
    </citation>
    <scope>NUCLEOTIDE SEQUENCE</scope>
    <source>
        <tissue evidence="8">Spear leaf of Hainan Tall coconut</tissue>
    </source>
</reference>
<dbReference type="EMBL" id="CM017877">
    <property type="protein sequence ID" value="KAG1346726.1"/>
    <property type="molecule type" value="Genomic_DNA"/>
</dbReference>
<evidence type="ECO:0000256" key="3">
    <source>
        <dbReference type="ARBA" id="ARBA00022692"/>
    </source>
</evidence>
<proteinExistence type="inferred from homology"/>
<dbReference type="InterPro" id="IPR012479">
    <property type="entry name" value="SAP30BP"/>
</dbReference>
<dbReference type="GO" id="GO:0016020">
    <property type="term" value="C:membrane"/>
    <property type="evidence" value="ECO:0007669"/>
    <property type="project" value="UniProtKB-SubCell"/>
</dbReference>
<evidence type="ECO:0000313" key="9">
    <source>
        <dbReference type="Proteomes" id="UP000797356"/>
    </source>
</evidence>
<dbReference type="Proteomes" id="UP000797356">
    <property type="component" value="Chromosome 6"/>
</dbReference>
<dbReference type="OrthoDB" id="1641903at2759"/>
<feature type="transmembrane region" description="Helical" evidence="7">
    <location>
        <begin position="449"/>
        <end position="468"/>
    </location>
</feature>
<evidence type="ECO:0000256" key="1">
    <source>
        <dbReference type="ARBA" id="ARBA00004141"/>
    </source>
</evidence>
<gene>
    <name evidence="8" type="ORF">COCNU_06G005550</name>
</gene>
<feature type="region of interest" description="Disordered" evidence="6">
    <location>
        <begin position="1"/>
        <end position="131"/>
    </location>
</feature>
<evidence type="ECO:0000256" key="4">
    <source>
        <dbReference type="ARBA" id="ARBA00022989"/>
    </source>
</evidence>
<evidence type="ECO:0000256" key="7">
    <source>
        <dbReference type="SAM" id="Phobius"/>
    </source>
</evidence>
<evidence type="ECO:0000256" key="6">
    <source>
        <dbReference type="SAM" id="MobiDB-lite"/>
    </source>
</evidence>
<evidence type="ECO:0000256" key="2">
    <source>
        <dbReference type="ARBA" id="ARBA00008821"/>
    </source>
</evidence>
<protein>
    <submittedName>
        <fullName evidence="8">Putative Nucleobase-ascorbate transporter 2</fullName>
    </submittedName>
</protein>
<feature type="transmembrane region" description="Helical" evidence="7">
    <location>
        <begin position="565"/>
        <end position="583"/>
    </location>
</feature>
<feature type="transmembrane region" description="Helical" evidence="7">
    <location>
        <begin position="741"/>
        <end position="771"/>
    </location>
</feature>
<comment type="subcellular location">
    <subcellularLocation>
        <location evidence="1">Membrane</location>
        <topology evidence="1">Multi-pass membrane protein</topology>
    </subcellularLocation>
</comment>
<evidence type="ECO:0000313" key="8">
    <source>
        <dbReference type="EMBL" id="KAG1346726.1"/>
    </source>
</evidence>
<feature type="transmembrane region" description="Helical" evidence="7">
    <location>
        <begin position="625"/>
        <end position="647"/>
    </location>
</feature>
<organism evidence="8 9">
    <name type="scientific">Cocos nucifera</name>
    <name type="common">Coconut palm</name>
    <dbReference type="NCBI Taxonomy" id="13894"/>
    <lineage>
        <taxon>Eukaryota</taxon>
        <taxon>Viridiplantae</taxon>
        <taxon>Streptophyta</taxon>
        <taxon>Embryophyta</taxon>
        <taxon>Tracheophyta</taxon>
        <taxon>Spermatophyta</taxon>
        <taxon>Magnoliopsida</taxon>
        <taxon>Liliopsida</taxon>
        <taxon>Arecaceae</taxon>
        <taxon>Arecoideae</taxon>
        <taxon>Cocoseae</taxon>
        <taxon>Attaleinae</taxon>
        <taxon>Cocos</taxon>
    </lineage>
</organism>
<dbReference type="GO" id="GO:0022857">
    <property type="term" value="F:transmembrane transporter activity"/>
    <property type="evidence" value="ECO:0007669"/>
    <property type="project" value="InterPro"/>
</dbReference>
<keyword evidence="3 7" id="KW-0812">Transmembrane</keyword>
<sequence>MEAEAGGIALLSMYNDEEEEDDEQEPEAHAGAGGRADADADADADGGSKNDGLAPPQYPVLEGSSPSLGARSPLFPDDDEGADYKTLKSPVARSPTPPPFRLIQQSSPFPLTSPSPPPPAPPPTSFSDPVDAQRMKRGSLAIVDYAHDENAMSPEPEEGEILSSGHIVIGADLRVSNEKDLSQKPFCGSGLKDKEKINKFLAYKRAGKSFNADLRNRKDYRNPDFLQHAVRYQDIDQIGTCFSKDVFDPHGKLVLLKEADMKREMERKEQERKKSQKVEFVAGGTQPATVAPALKMSMQIPVAGVSAAATGVVQPVSTAVDAITKDIRQNKKTKWDKIDGDVKNPMHTGGHDNLSTIGVHAAHLSTANAGAGYTAFAILSQVALDANLLLLLLLLLLRGLRILVVKEEMTDFKPEEISHPPMDQLQGFDYCIDSNPSWGEAIALGFQHYILALGTAVMIPALLVPFMGGSDDDKVRVVQTLLFVSGINTLLQTLFGTRLPTVVGGSYAFVVPIISIIRDSSLMRISDDHERFLQTMRAIQGALIVSSSIQIILGYSQLWGIFSRFFSPLGMVSVVSLVGFGLFDRGFPVVGRCVEIGVPMLILFIAFSQYLKHLHAKHVPILERFALLISITIIWVYAHILTVSGAYRHRPLLTQIHCRTDRANLISSAPWIKIPYPLQWGPPSFDAGHCFGMIAAVLVSLIESTGAYKAAARLASATPPPAYVLSRGIGWQASNHLPGKFGALFASIPFTIFAAVYCVLFGLVAAIGLSFLQFTNMNSMRNLFITGVSIFLGLSIPQYFFRYTTSAQRGPAHTRAFNDYINTIFSSPPTVALIVAVFLDNTLDFKDTAKDRGMPWWVRFRTFKGDGRNEEFYTLPFNLNRFFPPS</sequence>
<comment type="similarity">
    <text evidence="2">Belongs to the nucleobase:cation symporter-2 (NCS2) (TC 2.A.40) family.</text>
</comment>
<name>A0A8K0IBV0_COCNU</name>
<feature type="transmembrane region" description="Helical" evidence="7">
    <location>
        <begin position="538"/>
        <end position="559"/>
    </location>
</feature>
<dbReference type="Pfam" id="PF07818">
    <property type="entry name" value="HCNGP"/>
    <property type="match status" value="1"/>
</dbReference>
<dbReference type="GO" id="GO:0006355">
    <property type="term" value="P:regulation of DNA-templated transcription"/>
    <property type="evidence" value="ECO:0007669"/>
    <property type="project" value="InterPro"/>
</dbReference>
<feature type="transmembrane region" description="Helical" evidence="7">
    <location>
        <begin position="783"/>
        <end position="801"/>
    </location>
</feature>
<accession>A0A8K0IBV0</accession>
<dbReference type="Pfam" id="PF00860">
    <property type="entry name" value="Xan_ur_permease"/>
    <property type="match status" value="2"/>
</dbReference>
<keyword evidence="5 7" id="KW-0472">Membrane</keyword>
<feature type="compositionally biased region" description="Acidic residues" evidence="6">
    <location>
        <begin position="15"/>
        <end position="25"/>
    </location>
</feature>
<reference evidence="8" key="2">
    <citation type="submission" date="2019-07" db="EMBL/GenBank/DDBJ databases">
        <authorList>
            <person name="Yang Y."/>
            <person name="Bocs S."/>
            <person name="Baudouin L."/>
        </authorList>
    </citation>
    <scope>NUCLEOTIDE SEQUENCE</scope>
    <source>
        <tissue evidence="8">Spear leaf of Hainan Tall coconut</tissue>
    </source>
</reference>
<keyword evidence="4 7" id="KW-1133">Transmembrane helix</keyword>
<dbReference type="AlphaFoldDB" id="A0A8K0IBV0"/>
<feature type="transmembrane region" description="Helical" evidence="7">
    <location>
        <begin position="499"/>
        <end position="517"/>
    </location>
</feature>
<dbReference type="PANTHER" id="PTHR11119">
    <property type="entry name" value="XANTHINE-URACIL / VITAMIN C PERMEASE FAMILY MEMBER"/>
    <property type="match status" value="1"/>
</dbReference>
<keyword evidence="9" id="KW-1185">Reference proteome</keyword>